<evidence type="ECO:0000313" key="1">
    <source>
        <dbReference type="EMBL" id="RDB35747.1"/>
    </source>
</evidence>
<accession>A0A369KSD8</accession>
<dbReference type="PROSITE" id="PS51257">
    <property type="entry name" value="PROKAR_LIPOPROTEIN"/>
    <property type="match status" value="1"/>
</dbReference>
<reference evidence="1" key="1">
    <citation type="submission" date="2018-04" db="EMBL/GenBank/DDBJ databases">
        <title>Draft genome sequence of the Candidatus Spirobacillus cienkowskii, a pathogen of freshwater Daphnia species, reconstructed from hemolymph metagenomic reads.</title>
        <authorList>
            <person name="Bresciani L."/>
            <person name="Lemos L.N."/>
            <person name="Wale N."/>
            <person name="Lin J.Y."/>
            <person name="Fernandes G.R."/>
            <person name="Duffy M.A."/>
            <person name="Rodrigues J.M."/>
        </authorList>
    </citation>
    <scope>NUCLEOTIDE SEQUENCE [LARGE SCALE GENOMIC DNA]</scope>
    <source>
        <strain evidence="1">Binning01</strain>
    </source>
</reference>
<evidence type="ECO:0000313" key="2">
    <source>
        <dbReference type="Proteomes" id="UP000253934"/>
    </source>
</evidence>
<name>A0A369KSD8_9BACT</name>
<proteinExistence type="predicted"/>
<evidence type="ECO:0008006" key="3">
    <source>
        <dbReference type="Google" id="ProtNLM"/>
    </source>
</evidence>
<dbReference type="EMBL" id="QOVW01000076">
    <property type="protein sequence ID" value="RDB35747.1"/>
    <property type="molecule type" value="Genomic_DNA"/>
</dbReference>
<dbReference type="Proteomes" id="UP000253934">
    <property type="component" value="Unassembled WGS sequence"/>
</dbReference>
<dbReference type="AlphaFoldDB" id="A0A369KSD8"/>
<organism evidence="1 2">
    <name type="scientific">Spirobacillus cienkowskii</name>
    <dbReference type="NCBI Taxonomy" id="495820"/>
    <lineage>
        <taxon>Bacteria</taxon>
        <taxon>Pseudomonadati</taxon>
        <taxon>Bdellovibrionota</taxon>
        <taxon>Oligoflexia</taxon>
        <taxon>Silvanigrellales</taxon>
        <taxon>Spirobacillus</taxon>
    </lineage>
</organism>
<gene>
    <name evidence="1" type="ORF">DCC88_08590</name>
</gene>
<protein>
    <recommendedName>
        <fullName evidence="3">Lipoprotein</fullName>
    </recommendedName>
</protein>
<sequence>MFFLKSIYKNLMFIFLLSIAMLISSCRSSLIVLNPELVDNNIKGKFFLKKTYVLYASDDPYWFPYFSIPFTQRIAKETAIEALHNLELNRFWLFNSIADKEKIHLEEQFTKYSEHLKNLIDYKEFVKAEKLSREYMQSAAELLADNQMSVAFSYGNLAFWAAMAQIGYSDLRAKNFALIYEKYLTLRMKELLVLESEGEKIDHLTALAAPYLVKQYPVKIKASKHCVVFVNGQEVKTAVVMLPPTMPSVLSANCTHGTFHRTFSSDKISFIEVIPSFQLIFEAMPALSALPRQKLYDLNSSFVLLIYWSHAGKYIDSTFVETKKFSIIKKIRVPLRTEEDRQQTGDSLIRFINSIDIFYTNTQSIDLTSPAN</sequence>
<comment type="caution">
    <text evidence="1">The sequence shown here is derived from an EMBL/GenBank/DDBJ whole genome shotgun (WGS) entry which is preliminary data.</text>
</comment>
<keyword evidence="2" id="KW-1185">Reference proteome</keyword>